<feature type="transmembrane region" description="Helical" evidence="8">
    <location>
        <begin position="75"/>
        <end position="93"/>
    </location>
</feature>
<dbReference type="Proteomes" id="UP000765845">
    <property type="component" value="Unassembled WGS sequence"/>
</dbReference>
<evidence type="ECO:0000256" key="3">
    <source>
        <dbReference type="ARBA" id="ARBA00022448"/>
    </source>
</evidence>
<feature type="transmembrane region" description="Helical" evidence="8">
    <location>
        <begin position="330"/>
        <end position="353"/>
    </location>
</feature>
<dbReference type="RefSeq" id="WP_168452115.1">
    <property type="nucleotide sequence ID" value="NZ_JAAWWK010000009.1"/>
</dbReference>
<feature type="transmembrane region" description="Helical" evidence="8">
    <location>
        <begin position="214"/>
        <end position="237"/>
    </location>
</feature>
<comment type="caution">
    <text evidence="10">The sequence shown here is derived from an EMBL/GenBank/DDBJ whole genome shotgun (WGS) entry which is preliminary data.</text>
</comment>
<evidence type="ECO:0000256" key="7">
    <source>
        <dbReference type="ARBA" id="ARBA00023136"/>
    </source>
</evidence>
<keyword evidence="5 8" id="KW-0812">Transmembrane</keyword>
<keyword evidence="8" id="KW-0997">Cell inner membrane</keyword>
<dbReference type="PANTHER" id="PTHR23502">
    <property type="entry name" value="MAJOR FACILITATOR SUPERFAMILY"/>
    <property type="match status" value="1"/>
</dbReference>
<accession>A0ABX1GK28</accession>
<gene>
    <name evidence="10" type="ORF">HCU74_19480</name>
</gene>
<dbReference type="InterPro" id="IPR020846">
    <property type="entry name" value="MFS_dom"/>
</dbReference>
<feature type="transmembrane region" description="Helical" evidence="8">
    <location>
        <begin position="249"/>
        <end position="269"/>
    </location>
</feature>
<feature type="domain" description="Major facilitator superfamily (MFS) profile" evidence="9">
    <location>
        <begin position="6"/>
        <end position="387"/>
    </location>
</feature>
<evidence type="ECO:0000313" key="11">
    <source>
        <dbReference type="Proteomes" id="UP000765845"/>
    </source>
</evidence>
<dbReference type="EMBL" id="JAAWWK010000009">
    <property type="protein sequence ID" value="NKI19594.1"/>
    <property type="molecule type" value="Genomic_DNA"/>
</dbReference>
<evidence type="ECO:0000256" key="8">
    <source>
        <dbReference type="RuleBase" id="RU365088"/>
    </source>
</evidence>
<feature type="transmembrane region" description="Helical" evidence="8">
    <location>
        <begin position="304"/>
        <end position="323"/>
    </location>
</feature>
<comment type="subcellular location">
    <subcellularLocation>
        <location evidence="8">Cell inner membrane</location>
        <topology evidence="8">Multi-pass membrane protein</topology>
    </subcellularLocation>
    <subcellularLocation>
        <location evidence="1">Cell membrane</location>
        <topology evidence="1">Multi-pass membrane protein</topology>
    </subcellularLocation>
</comment>
<evidence type="ECO:0000313" key="10">
    <source>
        <dbReference type="EMBL" id="NKI19594.1"/>
    </source>
</evidence>
<organism evidence="10 11">
    <name type="scientific">Spongiibacter thalassae</name>
    <dbReference type="NCBI Taxonomy" id="2721624"/>
    <lineage>
        <taxon>Bacteria</taxon>
        <taxon>Pseudomonadati</taxon>
        <taxon>Pseudomonadota</taxon>
        <taxon>Gammaproteobacteria</taxon>
        <taxon>Cellvibrionales</taxon>
        <taxon>Spongiibacteraceae</taxon>
        <taxon>Spongiibacter</taxon>
    </lineage>
</organism>
<evidence type="ECO:0000256" key="2">
    <source>
        <dbReference type="ARBA" id="ARBA00006236"/>
    </source>
</evidence>
<keyword evidence="7 8" id="KW-0472">Membrane</keyword>
<feature type="transmembrane region" description="Helical" evidence="8">
    <location>
        <begin position="365"/>
        <end position="384"/>
    </location>
</feature>
<evidence type="ECO:0000256" key="5">
    <source>
        <dbReference type="ARBA" id="ARBA00022692"/>
    </source>
</evidence>
<evidence type="ECO:0000256" key="6">
    <source>
        <dbReference type="ARBA" id="ARBA00022989"/>
    </source>
</evidence>
<evidence type="ECO:0000256" key="1">
    <source>
        <dbReference type="ARBA" id="ARBA00004651"/>
    </source>
</evidence>
<dbReference type="InterPro" id="IPR011701">
    <property type="entry name" value="MFS"/>
</dbReference>
<protein>
    <recommendedName>
        <fullName evidence="8">Bcr/CflA family efflux transporter</fullName>
    </recommendedName>
</protein>
<sequence>MPATFSLSLAILFASIFALSPLAIDMYLPTIPALAQVFDASIQDVAVSISIYIIGLAIGQFIGGPISDSWGRLPILLTGLGIFFVASLGLANADTLHTFWWLRFVQAIGGGFAAVVVPAVIRDHTEGQATAKLLTFISMMTIIAPAIAPALGTLAFKLSGWRSVFYILAAYSAVVAMGIWRKFPVTVTRSQNEDTGSVFSRYRQVFIHPLAPRYLLAQGLNFGVMMTFLVNSSLVYIDHYGLNETTFSALFAANVLFLMFGNRLNSYLLNRLPAALIVHRAIALQSFACLGLLVATYFEPPLYVVVPWIALSYISLGGVMGNSPACYMQFFPVGAGTAASLLGSGQYLLSAAVSAISTQFHSDSLWPMSATMTAAALLAMVLVPRPERYAEQLRAEGRGDAVFGTGTS</sequence>
<reference evidence="10 11" key="1">
    <citation type="submission" date="2020-04" db="EMBL/GenBank/DDBJ databases">
        <authorList>
            <person name="Yoon J."/>
        </authorList>
    </citation>
    <scope>NUCLEOTIDE SEQUENCE [LARGE SCALE GENOMIC DNA]</scope>
    <source>
        <strain evidence="10 11">KMU-166</strain>
    </source>
</reference>
<dbReference type="CDD" id="cd17320">
    <property type="entry name" value="MFS_MdfA_MDR_like"/>
    <property type="match status" value="1"/>
</dbReference>
<dbReference type="NCBIfam" id="TIGR00710">
    <property type="entry name" value="efflux_Bcr_CflA"/>
    <property type="match status" value="1"/>
</dbReference>
<name>A0ABX1GK28_9GAMM</name>
<keyword evidence="6 8" id="KW-1133">Transmembrane helix</keyword>
<feature type="transmembrane region" description="Helical" evidence="8">
    <location>
        <begin position="281"/>
        <end position="298"/>
    </location>
</feature>
<keyword evidence="11" id="KW-1185">Reference proteome</keyword>
<comment type="similarity">
    <text evidence="2 8">Belongs to the major facilitator superfamily. Bcr/CmlA family.</text>
</comment>
<evidence type="ECO:0000259" key="9">
    <source>
        <dbReference type="PROSITE" id="PS50850"/>
    </source>
</evidence>
<feature type="transmembrane region" description="Helical" evidence="8">
    <location>
        <begin position="163"/>
        <end position="180"/>
    </location>
</feature>
<dbReference type="PANTHER" id="PTHR23502:SF132">
    <property type="entry name" value="POLYAMINE TRANSPORTER 2-RELATED"/>
    <property type="match status" value="1"/>
</dbReference>
<dbReference type="Pfam" id="PF07690">
    <property type="entry name" value="MFS_1"/>
    <property type="match status" value="1"/>
</dbReference>
<dbReference type="SUPFAM" id="SSF103473">
    <property type="entry name" value="MFS general substrate transporter"/>
    <property type="match status" value="1"/>
</dbReference>
<feature type="transmembrane region" description="Helical" evidence="8">
    <location>
        <begin position="45"/>
        <end position="63"/>
    </location>
</feature>
<dbReference type="PROSITE" id="PS50850">
    <property type="entry name" value="MFS"/>
    <property type="match status" value="1"/>
</dbReference>
<dbReference type="InterPro" id="IPR036259">
    <property type="entry name" value="MFS_trans_sf"/>
</dbReference>
<feature type="transmembrane region" description="Helical" evidence="8">
    <location>
        <begin position="99"/>
        <end position="121"/>
    </location>
</feature>
<feature type="transmembrane region" description="Helical" evidence="8">
    <location>
        <begin position="133"/>
        <end position="151"/>
    </location>
</feature>
<dbReference type="Gene3D" id="1.20.1720.10">
    <property type="entry name" value="Multidrug resistance protein D"/>
    <property type="match status" value="1"/>
</dbReference>
<keyword evidence="3 8" id="KW-0813">Transport</keyword>
<evidence type="ECO:0000256" key="4">
    <source>
        <dbReference type="ARBA" id="ARBA00022475"/>
    </source>
</evidence>
<proteinExistence type="inferred from homology"/>
<dbReference type="InterPro" id="IPR004812">
    <property type="entry name" value="Efflux_drug-R_Bcr/CmlA"/>
</dbReference>
<comment type="caution">
    <text evidence="8">Lacks conserved residue(s) required for the propagation of feature annotation.</text>
</comment>
<keyword evidence="4" id="KW-1003">Cell membrane</keyword>